<organism evidence="2 3">
    <name type="scientific">Actinoallomurus spadix</name>
    <dbReference type="NCBI Taxonomy" id="79912"/>
    <lineage>
        <taxon>Bacteria</taxon>
        <taxon>Bacillati</taxon>
        <taxon>Actinomycetota</taxon>
        <taxon>Actinomycetes</taxon>
        <taxon>Streptosporangiales</taxon>
        <taxon>Thermomonosporaceae</taxon>
        <taxon>Actinoallomurus</taxon>
    </lineage>
</organism>
<protein>
    <submittedName>
        <fullName evidence="2">Helix-turn-helix transcriptional regulator</fullName>
    </submittedName>
</protein>
<dbReference type="InterPro" id="IPR043917">
    <property type="entry name" value="DUF5753"/>
</dbReference>
<dbReference type="SMART" id="SM00530">
    <property type="entry name" value="HTH_XRE"/>
    <property type="match status" value="1"/>
</dbReference>
<proteinExistence type="predicted"/>
<dbReference type="InterPro" id="IPR001387">
    <property type="entry name" value="Cro/C1-type_HTH"/>
</dbReference>
<evidence type="ECO:0000313" key="3">
    <source>
        <dbReference type="Proteomes" id="UP001501822"/>
    </source>
</evidence>
<evidence type="ECO:0000259" key="1">
    <source>
        <dbReference type="PROSITE" id="PS50943"/>
    </source>
</evidence>
<dbReference type="Pfam" id="PF19054">
    <property type="entry name" value="DUF5753"/>
    <property type="match status" value="1"/>
</dbReference>
<dbReference type="RefSeq" id="WP_252804723.1">
    <property type="nucleotide sequence ID" value="NZ_BAAABM010000007.1"/>
</dbReference>
<dbReference type="InterPro" id="IPR010982">
    <property type="entry name" value="Lambda_DNA-bd_dom_sf"/>
</dbReference>
<dbReference type="SUPFAM" id="SSF47413">
    <property type="entry name" value="lambda repressor-like DNA-binding domains"/>
    <property type="match status" value="1"/>
</dbReference>
<gene>
    <name evidence="2" type="ORF">GCM10010151_09410</name>
</gene>
<keyword evidence="3" id="KW-1185">Reference proteome</keyword>
<comment type="caution">
    <text evidence="2">The sequence shown here is derived from an EMBL/GenBank/DDBJ whole genome shotgun (WGS) entry which is preliminary data.</text>
</comment>
<reference evidence="2 3" key="1">
    <citation type="journal article" date="2019" name="Int. J. Syst. Evol. Microbiol.">
        <title>The Global Catalogue of Microorganisms (GCM) 10K type strain sequencing project: providing services to taxonomists for standard genome sequencing and annotation.</title>
        <authorList>
            <consortium name="The Broad Institute Genomics Platform"/>
            <consortium name="The Broad Institute Genome Sequencing Center for Infectious Disease"/>
            <person name="Wu L."/>
            <person name="Ma J."/>
        </authorList>
    </citation>
    <scope>NUCLEOTIDE SEQUENCE [LARGE SCALE GENOMIC DNA]</scope>
    <source>
        <strain evidence="2 3">JCM 3146</strain>
    </source>
</reference>
<dbReference type="EMBL" id="BAAABM010000007">
    <property type="protein sequence ID" value="GAA0321734.1"/>
    <property type="molecule type" value="Genomic_DNA"/>
</dbReference>
<name>A0ABN0W0D5_9ACTN</name>
<dbReference type="Proteomes" id="UP001501822">
    <property type="component" value="Unassembled WGS sequence"/>
</dbReference>
<feature type="domain" description="HTH cro/C1-type" evidence="1">
    <location>
        <begin position="20"/>
        <end position="73"/>
    </location>
</feature>
<dbReference type="Pfam" id="PF13560">
    <property type="entry name" value="HTH_31"/>
    <property type="match status" value="1"/>
</dbReference>
<dbReference type="PROSITE" id="PS50943">
    <property type="entry name" value="HTH_CROC1"/>
    <property type="match status" value="1"/>
</dbReference>
<dbReference type="Gene3D" id="1.10.260.40">
    <property type="entry name" value="lambda repressor-like DNA-binding domains"/>
    <property type="match status" value="1"/>
</dbReference>
<accession>A0ABN0W0D5</accession>
<evidence type="ECO:0000313" key="2">
    <source>
        <dbReference type="EMBL" id="GAA0321734.1"/>
    </source>
</evidence>
<sequence length="275" mass="31312">MSLQRENDRDPLLETFSDELRFRREDADLSRNKLAEALGCTPQWIGKVESCEKPPSEAFAQDLDTFFGTAGMFHRQWEKIKKYRRNRLLLPCVPRFIELEAQAGLIRAFTPQVVPGLLQTEDYARVLMDIGQNPSALDEMVAGRMERQASVFDRETPAQAWFVLDEAVLHRAVGGRDVMRAQLIKLRDMTSRTNVHVRILPFESITYAGLEGMFVTLTLHDSTEIAYHEGPSVSHLTQDPAVVNEYHMRFDLVMGESHPRTDSFAMISKALDDLG</sequence>